<organism evidence="2 3">
    <name type="scientific">Pseudarthrobacter phenanthrenivorans (strain DSM 18606 / JCM 16027 / LMG 23796 / Sphe3)</name>
    <name type="common">Arthrobacter phenanthrenivorans</name>
    <dbReference type="NCBI Taxonomy" id="930171"/>
    <lineage>
        <taxon>Bacteria</taxon>
        <taxon>Bacillati</taxon>
        <taxon>Actinomycetota</taxon>
        <taxon>Actinomycetes</taxon>
        <taxon>Micrococcales</taxon>
        <taxon>Micrococcaceae</taxon>
        <taxon>Pseudarthrobacter</taxon>
    </lineage>
</organism>
<evidence type="ECO:0000313" key="3">
    <source>
        <dbReference type="Proteomes" id="UP000008639"/>
    </source>
</evidence>
<dbReference type="EMBL" id="CP002379">
    <property type="protein sequence ID" value="ADX73178.1"/>
    <property type="molecule type" value="Genomic_DNA"/>
</dbReference>
<feature type="domain" description="Actinobacteria/chloroflexi VLRF1 release factor" evidence="1">
    <location>
        <begin position="85"/>
        <end position="215"/>
    </location>
</feature>
<evidence type="ECO:0000259" key="1">
    <source>
        <dbReference type="Pfam" id="PF18859"/>
    </source>
</evidence>
<dbReference type="Proteomes" id="UP000008639">
    <property type="component" value="Chromosome"/>
</dbReference>
<protein>
    <recommendedName>
        <fullName evidence="1">Actinobacteria/chloroflexi VLRF1 release factor domain-containing protein</fullName>
    </recommendedName>
</protein>
<dbReference type="SUPFAM" id="SSF53137">
    <property type="entry name" value="Translational machinery components"/>
    <property type="match status" value="1"/>
</dbReference>
<dbReference type="NCBIfam" id="NF041024">
    <property type="entry name" value="acVLRF1_NCBI"/>
    <property type="match status" value="1"/>
</dbReference>
<dbReference type="STRING" id="930171.Asphe3_20230"/>
<dbReference type="Gene3D" id="3.30.420.60">
    <property type="entry name" value="eRF1 domain 2"/>
    <property type="match status" value="1"/>
</dbReference>
<name>F0M2G8_PSEPM</name>
<sequence>MTPHGTGRPISTRTAFVPGERLDGWAGRFGAAHGGYVMEDGDDGLRLMASDGTEALLQAPWPVDGRPGRGRDALERLASLASQPRRLGLLLVRRGGYGVGVAGEGLVLASKVGSTYVQSRTAAGGQSQQRFARRRSNQAEALVDAVAEQAARVFGSESFEYVVPGGDRTLAALVLQHPSLTRFACLPRLTPLDVPDPKAAVLKKAAADACSIRIQVTDAGAGLSTTAHQ</sequence>
<evidence type="ECO:0000313" key="2">
    <source>
        <dbReference type="EMBL" id="ADX73178.1"/>
    </source>
</evidence>
<dbReference type="RefSeq" id="WP_013601104.1">
    <property type="nucleotide sequence ID" value="NC_015145.1"/>
</dbReference>
<dbReference type="eggNOG" id="COG1503">
    <property type="taxonomic scope" value="Bacteria"/>
</dbReference>
<proteinExistence type="predicted"/>
<dbReference type="InterPro" id="IPR042226">
    <property type="entry name" value="eFR1_2_sf"/>
</dbReference>
<dbReference type="KEGG" id="apn:Asphe3_20230"/>
<gene>
    <name evidence="2" type="ordered locus">Asphe3_20230</name>
</gene>
<reference evidence="2 3" key="1">
    <citation type="journal article" date="2011" name="Stand. Genomic Sci.">
        <title>Complete genome sequence of Arthrobacter phenanthrenivorans type strain (Sphe3).</title>
        <authorList>
            <person name="Kallimanis A."/>
            <person name="Labutti K.M."/>
            <person name="Lapidus A."/>
            <person name="Clum A."/>
            <person name="Lykidis A."/>
            <person name="Mavromatis K."/>
            <person name="Pagani I."/>
            <person name="Liolios K."/>
            <person name="Ivanova N."/>
            <person name="Goodwin L."/>
            <person name="Pitluck S."/>
            <person name="Chen A."/>
            <person name="Palaniappan K."/>
            <person name="Markowitz V."/>
            <person name="Bristow J."/>
            <person name="Velentzas A.D."/>
            <person name="Perisynakis A."/>
            <person name="Ouzounis C.C."/>
            <person name="Kyrpides N.C."/>
            <person name="Koukkou A.I."/>
            <person name="Drainas C."/>
        </authorList>
    </citation>
    <scope>NUCLEOTIDE SEQUENCE [LARGE SCALE GENOMIC DNA]</scope>
    <source>
        <strain evidence="3">DSM 18606 / JCM 16027 / LMG 23796 / Sphe3</strain>
    </source>
</reference>
<dbReference type="InterPro" id="IPR040783">
    <property type="entry name" value="VLRF1"/>
</dbReference>
<dbReference type="HOGENOM" id="CLU_082731_0_0_11"/>
<dbReference type="Pfam" id="PF18859">
    <property type="entry name" value="acVLRF1"/>
    <property type="match status" value="1"/>
</dbReference>
<dbReference type="OrthoDB" id="3728778at2"/>
<accession>F0M2G8</accession>
<dbReference type="AlphaFoldDB" id="F0M2G8"/>